<dbReference type="CDD" id="cd04301">
    <property type="entry name" value="NAT_SF"/>
    <property type="match status" value="1"/>
</dbReference>
<keyword evidence="5" id="KW-1185">Reference proteome</keyword>
<organism evidence="4 5">
    <name type="scientific">Metaclostridioides mangenotii</name>
    <dbReference type="NCBI Taxonomy" id="1540"/>
    <lineage>
        <taxon>Bacteria</taxon>
        <taxon>Bacillati</taxon>
        <taxon>Bacillota</taxon>
        <taxon>Clostridia</taxon>
        <taxon>Peptostreptococcales</taxon>
        <taxon>Peptostreptococcaceae</taxon>
        <taxon>Metaclostridioides</taxon>
    </lineage>
</organism>
<dbReference type="EMBL" id="JAGGJX010000002">
    <property type="protein sequence ID" value="MBP1854926.1"/>
    <property type="molecule type" value="Genomic_DNA"/>
</dbReference>
<dbReference type="InterPro" id="IPR051016">
    <property type="entry name" value="Diverse_Substrate_AcTransf"/>
</dbReference>
<evidence type="ECO:0000259" key="3">
    <source>
        <dbReference type="PROSITE" id="PS51186"/>
    </source>
</evidence>
<feature type="domain" description="N-acetyltransferase" evidence="3">
    <location>
        <begin position="2"/>
        <end position="149"/>
    </location>
</feature>
<dbReference type="PANTHER" id="PTHR10545">
    <property type="entry name" value="DIAMINE N-ACETYLTRANSFERASE"/>
    <property type="match status" value="1"/>
</dbReference>
<dbReference type="PANTHER" id="PTHR10545:SF29">
    <property type="entry name" value="GH14572P-RELATED"/>
    <property type="match status" value="1"/>
</dbReference>
<dbReference type="Gene3D" id="3.40.630.30">
    <property type="match status" value="1"/>
</dbReference>
<reference evidence="4 5" key="1">
    <citation type="submission" date="2021-03" db="EMBL/GenBank/DDBJ databases">
        <title>Genomic Encyclopedia of Type Strains, Phase IV (KMG-IV): sequencing the most valuable type-strain genomes for metagenomic binning, comparative biology and taxonomic classification.</title>
        <authorList>
            <person name="Goeker M."/>
        </authorList>
    </citation>
    <scope>NUCLEOTIDE SEQUENCE [LARGE SCALE GENOMIC DNA]</scope>
    <source>
        <strain evidence="4 5">DSM 1289</strain>
    </source>
</reference>
<dbReference type="SUPFAM" id="SSF55729">
    <property type="entry name" value="Acyl-CoA N-acyltransferases (Nat)"/>
    <property type="match status" value="1"/>
</dbReference>
<keyword evidence="1" id="KW-0808">Transferase</keyword>
<comment type="caution">
    <text evidence="4">The sequence shown here is derived from an EMBL/GenBank/DDBJ whole genome shotgun (WGS) entry which is preliminary data.</text>
</comment>
<dbReference type="InterPro" id="IPR000182">
    <property type="entry name" value="GNAT_dom"/>
</dbReference>
<sequence length="149" mass="17077">MLSIRKMELSDKKEVMDMVDEFYNSDAVLHKVDMSILERSFMDAAGDEPSVCGAVLSEGDDVVGFAYMAMTYSCEAGGKTIILEELYLKDQCRGKGYGKKFFNWMFDSFPEVIRFRLEVTGKNEGASALYRRLGFEDLDYNQMIFDRNM</sequence>
<accession>A0ABS4EAF5</accession>
<gene>
    <name evidence="4" type="ORF">J2Z43_001319</name>
</gene>
<dbReference type="Proteomes" id="UP000767291">
    <property type="component" value="Unassembled WGS sequence"/>
</dbReference>
<evidence type="ECO:0000256" key="1">
    <source>
        <dbReference type="ARBA" id="ARBA00022679"/>
    </source>
</evidence>
<dbReference type="PROSITE" id="PS51186">
    <property type="entry name" value="GNAT"/>
    <property type="match status" value="1"/>
</dbReference>
<proteinExistence type="predicted"/>
<evidence type="ECO:0000313" key="4">
    <source>
        <dbReference type="EMBL" id="MBP1854926.1"/>
    </source>
</evidence>
<name>A0ABS4EAF5_9FIRM</name>
<protein>
    <submittedName>
        <fullName evidence="4">Ribosomal protein S18 acetylase RimI-like enzyme</fullName>
    </submittedName>
</protein>
<evidence type="ECO:0000313" key="5">
    <source>
        <dbReference type="Proteomes" id="UP000767291"/>
    </source>
</evidence>
<dbReference type="Pfam" id="PF00583">
    <property type="entry name" value="Acetyltransf_1"/>
    <property type="match status" value="1"/>
</dbReference>
<evidence type="ECO:0000256" key="2">
    <source>
        <dbReference type="ARBA" id="ARBA00023315"/>
    </source>
</evidence>
<keyword evidence="2" id="KW-0012">Acyltransferase</keyword>
<dbReference type="InterPro" id="IPR016181">
    <property type="entry name" value="Acyl_CoA_acyltransferase"/>
</dbReference>
<dbReference type="RefSeq" id="WP_209456432.1">
    <property type="nucleotide sequence ID" value="NZ_BAAACS010000002.1"/>
</dbReference>